<evidence type="ECO:0008006" key="4">
    <source>
        <dbReference type="Google" id="ProtNLM"/>
    </source>
</evidence>
<keyword evidence="1" id="KW-0812">Transmembrane</keyword>
<evidence type="ECO:0000256" key="1">
    <source>
        <dbReference type="SAM" id="Phobius"/>
    </source>
</evidence>
<dbReference type="Pfam" id="PF14155">
    <property type="entry name" value="DUF4307"/>
    <property type="match status" value="1"/>
</dbReference>
<keyword evidence="3" id="KW-1185">Reference proteome</keyword>
<keyword evidence="1" id="KW-1133">Transmembrane helix</keyword>
<organism evidence="2 3">
    <name type="scientific">Luteimicrobium xylanilyticum</name>
    <dbReference type="NCBI Taxonomy" id="1133546"/>
    <lineage>
        <taxon>Bacteria</taxon>
        <taxon>Bacillati</taxon>
        <taxon>Actinomycetota</taxon>
        <taxon>Actinomycetes</taxon>
        <taxon>Micrococcales</taxon>
        <taxon>Luteimicrobium</taxon>
    </lineage>
</organism>
<dbReference type="Proteomes" id="UP000326702">
    <property type="component" value="Chromosome"/>
</dbReference>
<dbReference type="AlphaFoldDB" id="A0A5P9QDQ5"/>
<dbReference type="EMBL" id="CP045529">
    <property type="protein sequence ID" value="QFU99180.1"/>
    <property type="molecule type" value="Genomic_DNA"/>
</dbReference>
<feature type="transmembrane region" description="Helical" evidence="1">
    <location>
        <begin position="24"/>
        <end position="45"/>
    </location>
</feature>
<gene>
    <name evidence="2" type="ORF">KDY119_02706</name>
</gene>
<reference evidence="2 3" key="1">
    <citation type="submission" date="2019-10" db="EMBL/GenBank/DDBJ databases">
        <title>Genome sequence of Luteimicrobium xylanilyticum HY-24.</title>
        <authorList>
            <person name="Kim D.Y."/>
            <person name="Park H.-Y."/>
        </authorList>
    </citation>
    <scope>NUCLEOTIDE SEQUENCE [LARGE SCALE GENOMIC DNA]</scope>
    <source>
        <strain evidence="2 3">HY-24</strain>
    </source>
</reference>
<dbReference type="InterPro" id="IPR025443">
    <property type="entry name" value="DUF4307"/>
</dbReference>
<dbReference type="OrthoDB" id="4793644at2"/>
<evidence type="ECO:0000313" key="3">
    <source>
        <dbReference type="Proteomes" id="UP000326702"/>
    </source>
</evidence>
<sequence>MTATSLPPGRYGPASTRRGPRRTVLVTVLAVVVVAAVAVLVWFGLAQSTGVSVETYGYQVKDAQSVDVTFSVTTKPGTAVICTLEALNDAHAQVGSKDVHIPAAENQVTRYTATVSTAERAVTGMADSCRTAG</sequence>
<evidence type="ECO:0000313" key="2">
    <source>
        <dbReference type="EMBL" id="QFU99180.1"/>
    </source>
</evidence>
<accession>A0A5P9QDQ5</accession>
<dbReference type="KEGG" id="lxl:KDY119_02706"/>
<proteinExistence type="predicted"/>
<dbReference type="RefSeq" id="WP_036946869.1">
    <property type="nucleotide sequence ID" value="NZ_BAABIH010000008.1"/>
</dbReference>
<name>A0A5P9QDQ5_9MICO</name>
<protein>
    <recommendedName>
        <fullName evidence="4">DUF4307 domain-containing protein</fullName>
    </recommendedName>
</protein>
<keyword evidence="1" id="KW-0472">Membrane</keyword>